<keyword evidence="2" id="KW-1185">Reference proteome</keyword>
<sequence length="615" mass="67169">MLLAPASRDSWIPAIDTPDAPACHRMLFPEEIPPSTKCSACVAVIHVSGMPAACSKVGIQDVEKTVSDAIAYHEFPADLLDLEHACPKGYNFLATGTSTWQAVNDDRGCDLPPFHRTYSIPVTARRPIDVSIKPSPERFPTWFDGQRNHICVLTLAWAYVLSARWAEVAVWKQPGDADTRPRAISVELGPASDSAARWWAAVLAPNQGWTTGITHNGGLLIAPWSTNMVQTGQSLFVLSRTSTMAAPPPHLHAPSFSIAASYISAYSAYHGVQDQSRAAFAAALMLPSAGRIKRTISLFAPGRPCPDSSHTMSASPAPGAPVWGYDVHQLDKLLTLSCTNFIQSLLSSAIFEPGIACNACGAWIQGAFAVLGQARADLQVLTGALMARNPELGFLWLGAALLDMHDFVLGGMRALLYPIDLTLAGWTDTLMSFIQQPVRDPSPAKEMITRADEARLLFLSQSMDHTQPPIVPFQPFGLTAIADCNLKVQEHARCRSSHGLYYSSWAWDCRDGAQEGEGQETADDSQIPVDYSCMDREIDGSETVTYSIFMWLRGTEGFTPAERAIREHEWINNLDESDDENASPEGDGRSIGARRKANVGSWMARAVTYRRNSFY</sequence>
<comment type="caution">
    <text evidence="1">The sequence shown here is derived from an EMBL/GenBank/DDBJ whole genome shotgun (WGS) entry which is preliminary data.</text>
</comment>
<dbReference type="Proteomes" id="UP001303760">
    <property type="component" value="Unassembled WGS sequence"/>
</dbReference>
<protein>
    <submittedName>
        <fullName evidence="1">Uncharacterized protein</fullName>
    </submittedName>
</protein>
<name>A0AAN7HI88_9PEZI</name>
<evidence type="ECO:0000313" key="2">
    <source>
        <dbReference type="Proteomes" id="UP001303760"/>
    </source>
</evidence>
<gene>
    <name evidence="1" type="ORF">C8A03DRAFT_40980</name>
</gene>
<evidence type="ECO:0000313" key="1">
    <source>
        <dbReference type="EMBL" id="KAK4241624.1"/>
    </source>
</evidence>
<reference evidence="1" key="1">
    <citation type="journal article" date="2023" name="Mol. Phylogenet. Evol.">
        <title>Genome-scale phylogeny and comparative genomics of the fungal order Sordariales.</title>
        <authorList>
            <person name="Hensen N."/>
            <person name="Bonometti L."/>
            <person name="Westerberg I."/>
            <person name="Brannstrom I.O."/>
            <person name="Guillou S."/>
            <person name="Cros-Aarteil S."/>
            <person name="Calhoun S."/>
            <person name="Haridas S."/>
            <person name="Kuo A."/>
            <person name="Mondo S."/>
            <person name="Pangilinan J."/>
            <person name="Riley R."/>
            <person name="LaButti K."/>
            <person name="Andreopoulos B."/>
            <person name="Lipzen A."/>
            <person name="Chen C."/>
            <person name="Yan M."/>
            <person name="Daum C."/>
            <person name="Ng V."/>
            <person name="Clum A."/>
            <person name="Steindorff A."/>
            <person name="Ohm R.A."/>
            <person name="Martin F."/>
            <person name="Silar P."/>
            <person name="Natvig D.O."/>
            <person name="Lalanne C."/>
            <person name="Gautier V."/>
            <person name="Ament-Velasquez S.L."/>
            <person name="Kruys A."/>
            <person name="Hutchinson M.I."/>
            <person name="Powell A.J."/>
            <person name="Barry K."/>
            <person name="Miller A.N."/>
            <person name="Grigoriev I.V."/>
            <person name="Debuchy R."/>
            <person name="Gladieux P."/>
            <person name="Hiltunen Thoren M."/>
            <person name="Johannesson H."/>
        </authorList>
    </citation>
    <scope>NUCLEOTIDE SEQUENCE</scope>
    <source>
        <strain evidence="1">CBS 532.94</strain>
    </source>
</reference>
<reference evidence="1" key="2">
    <citation type="submission" date="2023-05" db="EMBL/GenBank/DDBJ databases">
        <authorList>
            <consortium name="Lawrence Berkeley National Laboratory"/>
            <person name="Steindorff A."/>
            <person name="Hensen N."/>
            <person name="Bonometti L."/>
            <person name="Westerberg I."/>
            <person name="Brannstrom I.O."/>
            <person name="Guillou S."/>
            <person name="Cros-Aarteil S."/>
            <person name="Calhoun S."/>
            <person name="Haridas S."/>
            <person name="Kuo A."/>
            <person name="Mondo S."/>
            <person name="Pangilinan J."/>
            <person name="Riley R."/>
            <person name="Labutti K."/>
            <person name="Andreopoulos B."/>
            <person name="Lipzen A."/>
            <person name="Chen C."/>
            <person name="Yanf M."/>
            <person name="Daum C."/>
            <person name="Ng V."/>
            <person name="Clum A."/>
            <person name="Ohm R."/>
            <person name="Martin F."/>
            <person name="Silar P."/>
            <person name="Natvig D."/>
            <person name="Lalanne C."/>
            <person name="Gautier V."/>
            <person name="Ament-Velasquez S.L."/>
            <person name="Kruys A."/>
            <person name="Hutchinson M.I."/>
            <person name="Powell A.J."/>
            <person name="Barry K."/>
            <person name="Miller A.N."/>
            <person name="Grigoriev I.V."/>
            <person name="Debuchy R."/>
            <person name="Gladieux P."/>
            <person name="Thoren M.H."/>
            <person name="Johannesson H."/>
        </authorList>
    </citation>
    <scope>NUCLEOTIDE SEQUENCE</scope>
    <source>
        <strain evidence="1">CBS 532.94</strain>
    </source>
</reference>
<dbReference type="AlphaFoldDB" id="A0AAN7HI88"/>
<proteinExistence type="predicted"/>
<accession>A0AAN7HI88</accession>
<organism evidence="1 2">
    <name type="scientific">Achaetomium macrosporum</name>
    <dbReference type="NCBI Taxonomy" id="79813"/>
    <lineage>
        <taxon>Eukaryota</taxon>
        <taxon>Fungi</taxon>
        <taxon>Dikarya</taxon>
        <taxon>Ascomycota</taxon>
        <taxon>Pezizomycotina</taxon>
        <taxon>Sordariomycetes</taxon>
        <taxon>Sordariomycetidae</taxon>
        <taxon>Sordariales</taxon>
        <taxon>Chaetomiaceae</taxon>
        <taxon>Achaetomium</taxon>
    </lineage>
</organism>
<dbReference type="EMBL" id="MU860019">
    <property type="protein sequence ID" value="KAK4241624.1"/>
    <property type="molecule type" value="Genomic_DNA"/>
</dbReference>